<evidence type="ECO:0000256" key="2">
    <source>
        <dbReference type="ARBA" id="ARBA00022475"/>
    </source>
</evidence>
<dbReference type="Pfam" id="PF03553">
    <property type="entry name" value="Na_H_antiporter"/>
    <property type="match status" value="1"/>
</dbReference>
<evidence type="ECO:0000313" key="8">
    <source>
        <dbReference type="EMBL" id="AKB33016.1"/>
    </source>
</evidence>
<evidence type="ECO:0000256" key="3">
    <source>
        <dbReference type="ARBA" id="ARBA00022692"/>
    </source>
</evidence>
<feature type="transmembrane region" description="Helical" evidence="6">
    <location>
        <begin position="192"/>
        <end position="216"/>
    </location>
</feature>
<dbReference type="RefSeq" id="WP_048172784.1">
    <property type="nucleotide sequence ID" value="NZ_CP009507.1"/>
</dbReference>
<dbReference type="GO" id="GO:0005886">
    <property type="term" value="C:plasma membrane"/>
    <property type="evidence" value="ECO:0007669"/>
    <property type="project" value="UniProtKB-SubCell"/>
</dbReference>
<feature type="transmembrane region" description="Helical" evidence="6">
    <location>
        <begin position="6"/>
        <end position="24"/>
    </location>
</feature>
<feature type="transmembrane region" description="Helical" evidence="6">
    <location>
        <begin position="342"/>
        <end position="359"/>
    </location>
</feature>
<dbReference type="InterPro" id="IPR018461">
    <property type="entry name" value="Na/H_Antiport_NhaC-like_C"/>
</dbReference>
<evidence type="ECO:0000256" key="4">
    <source>
        <dbReference type="ARBA" id="ARBA00022989"/>
    </source>
</evidence>
<keyword evidence="2" id="KW-1003">Cell membrane</keyword>
<feature type="domain" description="Na+/H+ antiporter NhaC-like C-terminal" evidence="7">
    <location>
        <begin position="164"/>
        <end position="486"/>
    </location>
</feature>
<comment type="subcellular location">
    <subcellularLocation>
        <location evidence="1">Cell membrane</location>
        <topology evidence="1">Multi-pass membrane protein</topology>
    </subcellularLocation>
</comment>
<feature type="transmembrane region" description="Helical" evidence="6">
    <location>
        <begin position="263"/>
        <end position="283"/>
    </location>
</feature>
<sequence length="525" mass="55548">MDAQTTYGALALLPPLVAIVLSIWKRQVIVALVLGIWIGATIINGYNPLIGLLETFSTYIVGSAIADVWNAGLLVFCLAIGGMIGVISKMGGTKAIATSLVKKAKDNRSTQLAAAFMGIAIFFDDYANSMIVGNAMRPITDAQRISREKLAYIVDTTAAAVSSMAPVSTWIAMEIGLIGGALSSINIEANPIIVFFQSLPFRFYSIFAILLMFTLITQRRDFSKMLEAEIRSHKTGQVYAEGSTPLFVEDQNLLPPDGLEASVWDAAIPILSFVIVATAGLWYNGYEPGMSIRDAFGNADASVALTWAAFLSSIVALSIGLTKKRFSLDEGVKAWVDGLRSMIIAVIILALAFALKSVISEMQLAEWLVAITEGSLSSAVLPTLTFVIALFIAFATGTSWGTNSIVMPIVVPIAASISGATDAVTPLMVTTIGAVLTGAVLGDHCSPISDTTILSSMASGSDHIDHVNTQLPYVLIAGTLAIVFGFIPAGLGISPWISLFAGLIVITLLVRFAGKRIDDNGNVIS</sequence>
<organism evidence="8 9">
    <name type="scientific">Methanosarcina siciliae HI350</name>
    <dbReference type="NCBI Taxonomy" id="1434119"/>
    <lineage>
        <taxon>Archaea</taxon>
        <taxon>Methanobacteriati</taxon>
        <taxon>Methanobacteriota</taxon>
        <taxon>Stenosarchaea group</taxon>
        <taxon>Methanomicrobia</taxon>
        <taxon>Methanosarcinales</taxon>
        <taxon>Methanosarcinaceae</taxon>
        <taxon>Methanosarcina</taxon>
    </lineage>
</organism>
<dbReference type="AlphaFoldDB" id="A0A0E3LB22"/>
<dbReference type="Proteomes" id="UP000033092">
    <property type="component" value="Chromosome"/>
</dbReference>
<feature type="transmembrane region" description="Helical" evidence="6">
    <location>
        <begin position="150"/>
        <end position="172"/>
    </location>
</feature>
<proteinExistence type="predicted"/>
<dbReference type="GeneID" id="41606445"/>
<evidence type="ECO:0000313" key="9">
    <source>
        <dbReference type="Proteomes" id="UP000033092"/>
    </source>
</evidence>
<evidence type="ECO:0000256" key="1">
    <source>
        <dbReference type="ARBA" id="ARBA00004651"/>
    </source>
</evidence>
<feature type="transmembrane region" description="Helical" evidence="6">
    <location>
        <begin position="496"/>
        <end position="514"/>
    </location>
</feature>
<feature type="transmembrane region" description="Helical" evidence="6">
    <location>
        <begin position="29"/>
        <end position="48"/>
    </location>
</feature>
<reference evidence="8 9" key="1">
    <citation type="submission" date="2014-07" db="EMBL/GenBank/DDBJ databases">
        <title>Methanogenic archaea and the global carbon cycle.</title>
        <authorList>
            <person name="Henriksen J.R."/>
            <person name="Luke J."/>
            <person name="Reinhart S."/>
            <person name="Benedict M.N."/>
            <person name="Youngblut N.D."/>
            <person name="Metcalf M.E."/>
            <person name="Whitaker R.J."/>
            <person name="Metcalf W.W."/>
        </authorList>
    </citation>
    <scope>NUCLEOTIDE SEQUENCE [LARGE SCALE GENOMIC DNA]</scope>
    <source>
        <strain evidence="8 9">HI350</strain>
    </source>
</reference>
<dbReference type="PATRIC" id="fig|1434119.4.peg.3056"/>
<dbReference type="HOGENOM" id="CLU_018751_2_0_2"/>
<dbReference type="KEGG" id="msz:MSSIH_2326"/>
<feature type="transmembrane region" description="Helical" evidence="6">
    <location>
        <begin position="379"/>
        <end position="397"/>
    </location>
</feature>
<dbReference type="GeneID" id="24861241"/>
<keyword evidence="3 6" id="KW-0812">Transmembrane</keyword>
<gene>
    <name evidence="8" type="ORF">MSSIH_2326</name>
</gene>
<evidence type="ECO:0000259" key="7">
    <source>
        <dbReference type="Pfam" id="PF03553"/>
    </source>
</evidence>
<accession>A0A0E3LB22</accession>
<evidence type="ECO:0000256" key="5">
    <source>
        <dbReference type="ARBA" id="ARBA00023136"/>
    </source>
</evidence>
<feature type="transmembrane region" description="Helical" evidence="6">
    <location>
        <begin position="303"/>
        <end position="321"/>
    </location>
</feature>
<feature type="transmembrane region" description="Helical" evidence="6">
    <location>
        <begin position="471"/>
        <end position="490"/>
    </location>
</feature>
<protein>
    <submittedName>
        <fullName evidence="8">Na+/H+ antiporter</fullName>
    </submittedName>
</protein>
<keyword evidence="5 6" id="KW-0472">Membrane</keyword>
<dbReference type="PANTHER" id="PTHR43478">
    <property type="entry name" value="NA+/H+ ANTIPORTER-RELATED"/>
    <property type="match status" value="1"/>
</dbReference>
<dbReference type="EMBL" id="CP009507">
    <property type="protein sequence ID" value="AKB33016.1"/>
    <property type="molecule type" value="Genomic_DNA"/>
</dbReference>
<evidence type="ECO:0000256" key="6">
    <source>
        <dbReference type="SAM" id="Phobius"/>
    </source>
</evidence>
<name>A0A0E3LB22_9EURY</name>
<keyword evidence="4 6" id="KW-1133">Transmembrane helix</keyword>
<feature type="transmembrane region" description="Helical" evidence="6">
    <location>
        <begin position="68"/>
        <end position="87"/>
    </location>
</feature>
<dbReference type="PANTHER" id="PTHR43478:SF1">
    <property type="entry name" value="NA+_H+ ANTIPORTER NHAC-LIKE C-TERMINAL DOMAIN-CONTAINING PROTEIN"/>
    <property type="match status" value="1"/>
</dbReference>